<sequence>MSAMRQFHLFNASMTGAGRRDDAIYRALWEAIVEHKLPPGARLPEDALASAFKISRTGIRRVLQRLALERLVTLVPNRGAQISHPSPTEAHDVFDARRMLESSAMISVVERHTAKDLVRLRQLTEAERQALTQRRRSEAIRLSGQFHTGLVALTGNESLLDFISQLVSRSSLIIAVYGDSRHTGCTCSHDELLALVESRDPVAASQWMSAHLEEIVSGLDFTQDTVAEPDFERLFAAS</sequence>
<evidence type="ECO:0000313" key="6">
    <source>
        <dbReference type="Proteomes" id="UP000077875"/>
    </source>
</evidence>
<dbReference type="Gene3D" id="1.20.120.530">
    <property type="entry name" value="GntR ligand-binding domain-like"/>
    <property type="match status" value="1"/>
</dbReference>
<dbReference type="InterPro" id="IPR000524">
    <property type="entry name" value="Tscrpt_reg_HTH_GntR"/>
</dbReference>
<dbReference type="STRING" id="376489.A5892_11520"/>
<dbReference type="Gene3D" id="1.10.10.10">
    <property type="entry name" value="Winged helix-like DNA-binding domain superfamily/Winged helix DNA-binding domain"/>
    <property type="match status" value="1"/>
</dbReference>
<dbReference type="SUPFAM" id="SSF48008">
    <property type="entry name" value="GntR ligand-binding domain-like"/>
    <property type="match status" value="1"/>
</dbReference>
<dbReference type="AlphaFoldDB" id="A0A172YFK5"/>
<organism evidence="5 6">
    <name type="scientific">Halotalea alkalilenta</name>
    <dbReference type="NCBI Taxonomy" id="376489"/>
    <lineage>
        <taxon>Bacteria</taxon>
        <taxon>Pseudomonadati</taxon>
        <taxon>Pseudomonadota</taxon>
        <taxon>Gammaproteobacteria</taxon>
        <taxon>Oceanospirillales</taxon>
        <taxon>Halomonadaceae</taxon>
        <taxon>Halotalea</taxon>
    </lineage>
</organism>
<dbReference type="EMBL" id="CP015243">
    <property type="protein sequence ID" value="ANF58013.1"/>
    <property type="molecule type" value="Genomic_DNA"/>
</dbReference>
<dbReference type="Pfam" id="PF00392">
    <property type="entry name" value="GntR"/>
    <property type="match status" value="1"/>
</dbReference>
<evidence type="ECO:0000313" key="5">
    <source>
        <dbReference type="EMBL" id="ANF58013.1"/>
    </source>
</evidence>
<accession>A0A172YFK5</accession>
<dbReference type="InterPro" id="IPR036390">
    <property type="entry name" value="WH_DNA-bd_sf"/>
</dbReference>
<dbReference type="SMART" id="SM00345">
    <property type="entry name" value="HTH_GNTR"/>
    <property type="match status" value="1"/>
</dbReference>
<keyword evidence="1" id="KW-0805">Transcription regulation</keyword>
<dbReference type="InterPro" id="IPR011711">
    <property type="entry name" value="GntR_C"/>
</dbReference>
<evidence type="ECO:0000256" key="1">
    <source>
        <dbReference type="ARBA" id="ARBA00023015"/>
    </source>
</evidence>
<proteinExistence type="predicted"/>
<evidence type="ECO:0000256" key="3">
    <source>
        <dbReference type="ARBA" id="ARBA00023163"/>
    </source>
</evidence>
<dbReference type="SUPFAM" id="SSF46785">
    <property type="entry name" value="Winged helix' DNA-binding domain"/>
    <property type="match status" value="1"/>
</dbReference>
<dbReference type="InterPro" id="IPR008920">
    <property type="entry name" value="TF_FadR/GntR_C"/>
</dbReference>
<feature type="domain" description="HTH gntR-type" evidence="4">
    <location>
        <begin position="18"/>
        <end position="85"/>
    </location>
</feature>
<keyword evidence="3" id="KW-0804">Transcription</keyword>
<dbReference type="GO" id="GO:0003677">
    <property type="term" value="F:DNA binding"/>
    <property type="evidence" value="ECO:0007669"/>
    <property type="project" value="UniProtKB-KW"/>
</dbReference>
<dbReference type="CDD" id="cd07377">
    <property type="entry name" value="WHTH_GntR"/>
    <property type="match status" value="1"/>
</dbReference>
<dbReference type="PANTHER" id="PTHR43537">
    <property type="entry name" value="TRANSCRIPTIONAL REGULATOR, GNTR FAMILY"/>
    <property type="match status" value="1"/>
</dbReference>
<gene>
    <name evidence="5" type="ORF">A5892_11520</name>
</gene>
<dbReference type="SMART" id="SM00895">
    <property type="entry name" value="FCD"/>
    <property type="match status" value="1"/>
</dbReference>
<dbReference type="RefSeq" id="WP_082890421.1">
    <property type="nucleotide sequence ID" value="NZ_CP015243.1"/>
</dbReference>
<keyword evidence="2" id="KW-0238">DNA-binding</keyword>
<dbReference type="PROSITE" id="PS50949">
    <property type="entry name" value="HTH_GNTR"/>
    <property type="match status" value="1"/>
</dbReference>
<evidence type="ECO:0000256" key="2">
    <source>
        <dbReference type="ARBA" id="ARBA00023125"/>
    </source>
</evidence>
<reference evidence="5 6" key="1">
    <citation type="submission" date="2016-04" db="EMBL/GenBank/DDBJ databases">
        <title>Complete Genome Sequence of Halotalea alkalilenta IHB B 13600.</title>
        <authorList>
            <person name="Swarnkar M.K."/>
            <person name="Sharma A."/>
            <person name="Kaushal K."/>
            <person name="Soni R."/>
            <person name="Rana S."/>
            <person name="Singh A.K."/>
            <person name="Gulati A."/>
        </authorList>
    </citation>
    <scope>NUCLEOTIDE SEQUENCE [LARGE SCALE GENOMIC DNA]</scope>
    <source>
        <strain evidence="5 6">IHB B 13600</strain>
    </source>
</reference>
<protein>
    <recommendedName>
        <fullName evidence="4">HTH gntR-type domain-containing protein</fullName>
    </recommendedName>
</protein>
<dbReference type="KEGG" id="haa:A5892_11520"/>
<dbReference type="Proteomes" id="UP000077875">
    <property type="component" value="Chromosome"/>
</dbReference>
<dbReference type="PANTHER" id="PTHR43537:SF53">
    <property type="entry name" value="HTH-TYPE TRANSCRIPTIONAL REPRESSOR NANR"/>
    <property type="match status" value="1"/>
</dbReference>
<keyword evidence="6" id="KW-1185">Reference proteome</keyword>
<evidence type="ECO:0000259" key="4">
    <source>
        <dbReference type="PROSITE" id="PS50949"/>
    </source>
</evidence>
<dbReference type="Pfam" id="PF07729">
    <property type="entry name" value="FCD"/>
    <property type="match status" value="1"/>
</dbReference>
<dbReference type="GO" id="GO:0003700">
    <property type="term" value="F:DNA-binding transcription factor activity"/>
    <property type="evidence" value="ECO:0007669"/>
    <property type="project" value="InterPro"/>
</dbReference>
<name>A0A172YFK5_9GAMM</name>
<dbReference type="InterPro" id="IPR036388">
    <property type="entry name" value="WH-like_DNA-bd_sf"/>
</dbReference>